<keyword evidence="3" id="KW-1185">Reference proteome</keyword>
<protein>
    <submittedName>
        <fullName evidence="2">Type II secretory pathway pseudopilin PulG</fullName>
    </submittedName>
</protein>
<keyword evidence="1" id="KW-0472">Membrane</keyword>
<dbReference type="Proteomes" id="UP000783390">
    <property type="component" value="Unassembled WGS sequence"/>
</dbReference>
<reference evidence="2 3" key="1">
    <citation type="submission" date="2021-03" db="EMBL/GenBank/DDBJ databases">
        <title>Genomic Encyclopedia of Type Strains, Phase IV (KMG-IV): sequencing the most valuable type-strain genomes for metagenomic binning, comparative biology and taxonomic classification.</title>
        <authorList>
            <person name="Goeker M."/>
        </authorList>
    </citation>
    <scope>NUCLEOTIDE SEQUENCE [LARGE SCALE GENOMIC DNA]</scope>
    <source>
        <strain evidence="2 3">DSM 3984</strain>
    </source>
</reference>
<keyword evidence="1" id="KW-0812">Transmembrane</keyword>
<evidence type="ECO:0000313" key="3">
    <source>
        <dbReference type="Proteomes" id="UP000783390"/>
    </source>
</evidence>
<dbReference type="EMBL" id="JAGGJZ010000001">
    <property type="protein sequence ID" value="MBP1888753.1"/>
    <property type="molecule type" value="Genomic_DNA"/>
</dbReference>
<accession>A0ABS4EXM3</accession>
<keyword evidence="1" id="KW-1133">Transmembrane helix</keyword>
<dbReference type="RefSeq" id="WP_209795484.1">
    <property type="nucleotide sequence ID" value="NZ_JAGGJZ010000001.1"/>
</dbReference>
<name>A0ABS4EXM3_9CLOT</name>
<feature type="transmembrane region" description="Helical" evidence="1">
    <location>
        <begin position="21"/>
        <end position="46"/>
    </location>
</feature>
<evidence type="ECO:0000256" key="1">
    <source>
        <dbReference type="SAM" id="Phobius"/>
    </source>
</evidence>
<evidence type="ECO:0000313" key="2">
    <source>
        <dbReference type="EMBL" id="MBP1888753.1"/>
    </source>
</evidence>
<sequence length="193" mass="22134">MILIKENLENKITSNKKGFSLVECVAAIAIFIVLFIGVSGLVMSLMKSQESTNENLKGITMAQGIRDTLYKENNSFFDKYLKDRKVKFEITDLYSIEKMLTGEIQNGRVKKLNDNSYISNSNEDEPVKYIVYLNTKEINKNLYSIVVTIVSLKKSQYYYYINGNKEGVGANLNINEEKNESYSFSEEMIIRPI</sequence>
<proteinExistence type="predicted"/>
<comment type="caution">
    <text evidence="2">The sequence shown here is derived from an EMBL/GenBank/DDBJ whole genome shotgun (WGS) entry which is preliminary data.</text>
</comment>
<organism evidence="2 3">
    <name type="scientific">Clostridium moniliforme</name>
    <dbReference type="NCBI Taxonomy" id="39489"/>
    <lineage>
        <taxon>Bacteria</taxon>
        <taxon>Bacillati</taxon>
        <taxon>Bacillota</taxon>
        <taxon>Clostridia</taxon>
        <taxon>Eubacteriales</taxon>
        <taxon>Clostridiaceae</taxon>
        <taxon>Clostridium</taxon>
    </lineage>
</organism>
<gene>
    <name evidence="2" type="ORF">J2Z53_000332</name>
</gene>
<dbReference type="InterPro" id="IPR012902">
    <property type="entry name" value="N_methyl_site"/>
</dbReference>
<dbReference type="Pfam" id="PF07963">
    <property type="entry name" value="N_methyl"/>
    <property type="match status" value="1"/>
</dbReference>